<comment type="caution">
    <text evidence="2">The sequence shown here is derived from an EMBL/GenBank/DDBJ whole genome shotgun (WGS) entry which is preliminary data.</text>
</comment>
<accession>A0A0F8XN56</accession>
<keyword evidence="1" id="KW-0812">Transmembrane</keyword>
<organism evidence="2">
    <name type="scientific">marine sediment metagenome</name>
    <dbReference type="NCBI Taxonomy" id="412755"/>
    <lineage>
        <taxon>unclassified sequences</taxon>
        <taxon>metagenomes</taxon>
        <taxon>ecological metagenomes</taxon>
    </lineage>
</organism>
<keyword evidence="1" id="KW-1133">Transmembrane helix</keyword>
<evidence type="ECO:0000256" key="1">
    <source>
        <dbReference type="SAM" id="Phobius"/>
    </source>
</evidence>
<protein>
    <submittedName>
        <fullName evidence="2">Uncharacterized protein</fullName>
    </submittedName>
</protein>
<reference evidence="2" key="1">
    <citation type="journal article" date="2015" name="Nature">
        <title>Complex archaea that bridge the gap between prokaryotes and eukaryotes.</title>
        <authorList>
            <person name="Spang A."/>
            <person name="Saw J.H."/>
            <person name="Jorgensen S.L."/>
            <person name="Zaremba-Niedzwiedzka K."/>
            <person name="Martijn J."/>
            <person name="Lind A.E."/>
            <person name="van Eijk R."/>
            <person name="Schleper C."/>
            <person name="Guy L."/>
            <person name="Ettema T.J."/>
        </authorList>
    </citation>
    <scope>NUCLEOTIDE SEQUENCE</scope>
</reference>
<dbReference type="AlphaFoldDB" id="A0A0F8XN56"/>
<sequence length="55" mass="6494">MEKYERVFNVIGWVGFLLIVPVGFYIFDYQPAVQFMQTKIKFLRNPSFLTIAAFV</sequence>
<name>A0A0F8XN56_9ZZZZ</name>
<proteinExistence type="predicted"/>
<dbReference type="EMBL" id="LAZR01061913">
    <property type="protein sequence ID" value="KKK62605.1"/>
    <property type="molecule type" value="Genomic_DNA"/>
</dbReference>
<keyword evidence="1" id="KW-0472">Membrane</keyword>
<feature type="transmembrane region" description="Helical" evidence="1">
    <location>
        <begin position="7"/>
        <end position="27"/>
    </location>
</feature>
<gene>
    <name evidence="2" type="ORF">LCGC14_3002640</name>
</gene>
<evidence type="ECO:0000313" key="2">
    <source>
        <dbReference type="EMBL" id="KKK62605.1"/>
    </source>
</evidence>
<feature type="non-terminal residue" evidence="2">
    <location>
        <position position="55"/>
    </location>
</feature>